<keyword evidence="2" id="KW-1185">Reference proteome</keyword>
<accession>A0A4Y7SW98</accession>
<evidence type="ECO:0000313" key="1">
    <source>
        <dbReference type="EMBL" id="TEB26133.1"/>
    </source>
</evidence>
<proteinExistence type="predicted"/>
<sequence length="140" mass="15447">MTVPAIDSPGLSSRGGTPSVQWLIQGVKAGRPDSSKQLSQHINQHYSAMIIDALVDSFQVPSVDRLETTQEDVQSAWGSILCLSQIVQWQIFAYQPNRRFVRCFLISEKHVQLVQFDAAGTHAVQPSRGRVGDGDRDGVE</sequence>
<protein>
    <recommendedName>
        <fullName evidence="3">Fungal-type protein kinase domain-containing protein</fullName>
    </recommendedName>
</protein>
<dbReference type="Proteomes" id="UP000298030">
    <property type="component" value="Unassembled WGS sequence"/>
</dbReference>
<evidence type="ECO:0008006" key="3">
    <source>
        <dbReference type="Google" id="ProtNLM"/>
    </source>
</evidence>
<evidence type="ECO:0000313" key="2">
    <source>
        <dbReference type="Proteomes" id="UP000298030"/>
    </source>
</evidence>
<gene>
    <name evidence="1" type="ORF">FA13DRAFT_1737785</name>
</gene>
<organism evidence="1 2">
    <name type="scientific">Coprinellus micaceus</name>
    <name type="common">Glistening ink-cap mushroom</name>
    <name type="synonym">Coprinus micaceus</name>
    <dbReference type="NCBI Taxonomy" id="71717"/>
    <lineage>
        <taxon>Eukaryota</taxon>
        <taxon>Fungi</taxon>
        <taxon>Dikarya</taxon>
        <taxon>Basidiomycota</taxon>
        <taxon>Agaricomycotina</taxon>
        <taxon>Agaricomycetes</taxon>
        <taxon>Agaricomycetidae</taxon>
        <taxon>Agaricales</taxon>
        <taxon>Agaricineae</taxon>
        <taxon>Psathyrellaceae</taxon>
        <taxon>Coprinellus</taxon>
    </lineage>
</organism>
<dbReference type="AlphaFoldDB" id="A0A4Y7SW98"/>
<dbReference type="EMBL" id="QPFP01000051">
    <property type="protein sequence ID" value="TEB26133.1"/>
    <property type="molecule type" value="Genomic_DNA"/>
</dbReference>
<name>A0A4Y7SW98_COPMI</name>
<dbReference type="OrthoDB" id="5584477at2759"/>
<comment type="caution">
    <text evidence="1">The sequence shown here is derived from an EMBL/GenBank/DDBJ whole genome shotgun (WGS) entry which is preliminary data.</text>
</comment>
<reference evidence="1 2" key="1">
    <citation type="journal article" date="2019" name="Nat. Ecol. Evol.">
        <title>Megaphylogeny resolves global patterns of mushroom evolution.</title>
        <authorList>
            <person name="Varga T."/>
            <person name="Krizsan K."/>
            <person name="Foldi C."/>
            <person name="Dima B."/>
            <person name="Sanchez-Garcia M."/>
            <person name="Sanchez-Ramirez S."/>
            <person name="Szollosi G.J."/>
            <person name="Szarkandi J.G."/>
            <person name="Papp V."/>
            <person name="Albert L."/>
            <person name="Andreopoulos W."/>
            <person name="Angelini C."/>
            <person name="Antonin V."/>
            <person name="Barry K.W."/>
            <person name="Bougher N.L."/>
            <person name="Buchanan P."/>
            <person name="Buyck B."/>
            <person name="Bense V."/>
            <person name="Catcheside P."/>
            <person name="Chovatia M."/>
            <person name="Cooper J."/>
            <person name="Damon W."/>
            <person name="Desjardin D."/>
            <person name="Finy P."/>
            <person name="Geml J."/>
            <person name="Haridas S."/>
            <person name="Hughes K."/>
            <person name="Justo A."/>
            <person name="Karasinski D."/>
            <person name="Kautmanova I."/>
            <person name="Kiss B."/>
            <person name="Kocsube S."/>
            <person name="Kotiranta H."/>
            <person name="LaButti K.M."/>
            <person name="Lechner B.E."/>
            <person name="Liimatainen K."/>
            <person name="Lipzen A."/>
            <person name="Lukacs Z."/>
            <person name="Mihaltcheva S."/>
            <person name="Morgado L.N."/>
            <person name="Niskanen T."/>
            <person name="Noordeloos M.E."/>
            <person name="Ohm R.A."/>
            <person name="Ortiz-Santana B."/>
            <person name="Ovrebo C."/>
            <person name="Racz N."/>
            <person name="Riley R."/>
            <person name="Savchenko A."/>
            <person name="Shiryaev A."/>
            <person name="Soop K."/>
            <person name="Spirin V."/>
            <person name="Szebenyi C."/>
            <person name="Tomsovsky M."/>
            <person name="Tulloss R.E."/>
            <person name="Uehling J."/>
            <person name="Grigoriev I.V."/>
            <person name="Vagvolgyi C."/>
            <person name="Papp T."/>
            <person name="Martin F.M."/>
            <person name="Miettinen O."/>
            <person name="Hibbett D.S."/>
            <person name="Nagy L.G."/>
        </authorList>
    </citation>
    <scope>NUCLEOTIDE SEQUENCE [LARGE SCALE GENOMIC DNA]</scope>
    <source>
        <strain evidence="1 2">FP101781</strain>
    </source>
</reference>